<evidence type="ECO:0000256" key="5">
    <source>
        <dbReference type="ARBA" id="ARBA00022692"/>
    </source>
</evidence>
<dbReference type="PANTHER" id="PTHR33908">
    <property type="entry name" value="MANNOSYLTRANSFERASE YKCB-RELATED"/>
    <property type="match status" value="1"/>
</dbReference>
<dbReference type="GO" id="GO:0005886">
    <property type="term" value="C:plasma membrane"/>
    <property type="evidence" value="ECO:0007669"/>
    <property type="project" value="UniProtKB-SubCell"/>
</dbReference>
<feature type="transmembrane region" description="Helical" evidence="8">
    <location>
        <begin position="226"/>
        <end position="247"/>
    </location>
</feature>
<reference evidence="10 11" key="1">
    <citation type="submission" date="2019-06" db="EMBL/GenBank/DDBJ databases">
        <authorList>
            <person name="Srinivasan S."/>
        </authorList>
    </citation>
    <scope>NUCLEOTIDE SEQUENCE [LARGE SCALE GENOMIC DNA]</scope>
    <source>
        <strain evidence="10 11">17J68-5</strain>
    </source>
</reference>
<feature type="transmembrane region" description="Helical" evidence="8">
    <location>
        <begin position="363"/>
        <end position="379"/>
    </location>
</feature>
<keyword evidence="7 8" id="KW-0472">Membrane</keyword>
<dbReference type="InterPro" id="IPR050297">
    <property type="entry name" value="LipidA_mod_glycosyltrf_83"/>
</dbReference>
<dbReference type="EMBL" id="CP040896">
    <property type="protein sequence ID" value="QDA62203.1"/>
    <property type="molecule type" value="Genomic_DNA"/>
</dbReference>
<dbReference type="GO" id="GO:0009103">
    <property type="term" value="P:lipopolysaccharide biosynthetic process"/>
    <property type="evidence" value="ECO:0007669"/>
    <property type="project" value="UniProtKB-ARBA"/>
</dbReference>
<dbReference type="PANTHER" id="PTHR33908:SF11">
    <property type="entry name" value="MEMBRANE PROTEIN"/>
    <property type="match status" value="1"/>
</dbReference>
<keyword evidence="5 8" id="KW-0812">Transmembrane</keyword>
<evidence type="ECO:0000256" key="4">
    <source>
        <dbReference type="ARBA" id="ARBA00022679"/>
    </source>
</evidence>
<feature type="transmembrane region" description="Helical" evidence="8">
    <location>
        <begin position="33"/>
        <end position="52"/>
    </location>
</feature>
<evidence type="ECO:0000313" key="11">
    <source>
        <dbReference type="Proteomes" id="UP000305398"/>
    </source>
</evidence>
<feature type="transmembrane region" description="Helical" evidence="8">
    <location>
        <begin position="107"/>
        <end position="127"/>
    </location>
</feature>
<dbReference type="AlphaFoldDB" id="A0A5B8A642"/>
<dbReference type="GO" id="GO:0016763">
    <property type="term" value="F:pentosyltransferase activity"/>
    <property type="evidence" value="ECO:0007669"/>
    <property type="project" value="TreeGrafter"/>
</dbReference>
<feature type="transmembrane region" description="Helical" evidence="8">
    <location>
        <begin position="308"/>
        <end position="331"/>
    </location>
</feature>
<name>A0A5B8A642_9BACT</name>
<evidence type="ECO:0000256" key="3">
    <source>
        <dbReference type="ARBA" id="ARBA00022676"/>
    </source>
</evidence>
<keyword evidence="6 8" id="KW-1133">Transmembrane helix</keyword>
<feature type="transmembrane region" description="Helical" evidence="8">
    <location>
        <begin position="338"/>
        <end position="357"/>
    </location>
</feature>
<keyword evidence="4 10" id="KW-0808">Transferase</keyword>
<dbReference type="InterPro" id="IPR038731">
    <property type="entry name" value="RgtA/B/C-like"/>
</dbReference>
<dbReference type="Proteomes" id="UP000305398">
    <property type="component" value="Chromosome"/>
</dbReference>
<evidence type="ECO:0000256" key="6">
    <source>
        <dbReference type="ARBA" id="ARBA00022989"/>
    </source>
</evidence>
<dbReference type="KEGG" id="hyj:FHG12_19800"/>
<accession>A0A5B8A642</accession>
<evidence type="ECO:0000313" key="10">
    <source>
        <dbReference type="EMBL" id="QDA62203.1"/>
    </source>
</evidence>
<protein>
    <submittedName>
        <fullName evidence="10">Glycosyltransferase family 39 protein</fullName>
    </submittedName>
</protein>
<evidence type="ECO:0000256" key="2">
    <source>
        <dbReference type="ARBA" id="ARBA00022475"/>
    </source>
</evidence>
<feature type="transmembrane region" description="Helical" evidence="8">
    <location>
        <begin position="133"/>
        <end position="151"/>
    </location>
</feature>
<gene>
    <name evidence="10" type="ORF">FHG12_19800</name>
</gene>
<feature type="transmembrane region" description="Helical" evidence="8">
    <location>
        <begin position="391"/>
        <end position="409"/>
    </location>
</feature>
<feature type="domain" description="Glycosyltransferase RgtA/B/C/D-like" evidence="9">
    <location>
        <begin position="86"/>
        <end position="240"/>
    </location>
</feature>
<evidence type="ECO:0000256" key="1">
    <source>
        <dbReference type="ARBA" id="ARBA00004651"/>
    </source>
</evidence>
<feature type="transmembrane region" description="Helical" evidence="8">
    <location>
        <begin position="158"/>
        <end position="174"/>
    </location>
</feature>
<evidence type="ECO:0000256" key="7">
    <source>
        <dbReference type="ARBA" id="ARBA00023136"/>
    </source>
</evidence>
<evidence type="ECO:0000256" key="8">
    <source>
        <dbReference type="SAM" id="Phobius"/>
    </source>
</evidence>
<organism evidence="10 11">
    <name type="scientific">Hymenobacter jejuensis</name>
    <dbReference type="NCBI Taxonomy" id="2502781"/>
    <lineage>
        <taxon>Bacteria</taxon>
        <taxon>Pseudomonadati</taxon>
        <taxon>Bacteroidota</taxon>
        <taxon>Cytophagia</taxon>
        <taxon>Cytophagales</taxon>
        <taxon>Hymenobacteraceae</taxon>
        <taxon>Hymenobacter</taxon>
    </lineage>
</organism>
<dbReference type="Pfam" id="PF13231">
    <property type="entry name" value="PMT_2"/>
    <property type="match status" value="1"/>
</dbReference>
<dbReference type="RefSeq" id="WP_139517434.1">
    <property type="nucleotide sequence ID" value="NZ_CP040896.1"/>
</dbReference>
<feature type="transmembrane region" description="Helical" evidence="8">
    <location>
        <begin position="186"/>
        <end position="219"/>
    </location>
</feature>
<evidence type="ECO:0000259" key="9">
    <source>
        <dbReference type="Pfam" id="PF13231"/>
    </source>
</evidence>
<comment type="subcellular location">
    <subcellularLocation>
        <location evidence="1">Cell membrane</location>
        <topology evidence="1">Multi-pass membrane protein</topology>
    </subcellularLocation>
</comment>
<keyword evidence="2" id="KW-1003">Cell membrane</keyword>
<dbReference type="OrthoDB" id="1491458at2"/>
<keyword evidence="11" id="KW-1185">Reference proteome</keyword>
<keyword evidence="3" id="KW-0328">Glycosyltransferase</keyword>
<sequence>MPLNFKSINLPAPPRRTRTATGGGLVEADYQNITLYILILIGIGLRLFQFIYNRSFFIDELFLNVNIVKLDFWGLATRTFEYQQKAPLGYLWAVKLLTTVLGNSEQVLRLFSLLCGISSLFLFVPVARHFLRSWGVVIAVGVLSISYTFIYHSVEAKQYCTELTAAILALFLYTKYHDRTDLKSLLIWGVAGAILLWFSFSLIFIAAGIAGAVCLDALLRKEWRRFFMLLIPFTLWLVSFGVLYFLFVRKFHESAWLIDFFKRVDDAFMPLPPASVSDLTWLVRKPYSLLDRPLGLMLYFEPNADHSFLYYFLRMGWLYAPTIVLGAVLMLRKNRLNFSVLVLPVLLTMAASGLKVYPFHQRFLLFLGPVFLLMLAYGFERFCALFPRRYSLVALGLLLVLTPALVNSAEQVNDPHQVIKDYNREVVLFVNQNYKPGDAVYVYWNMRQAYEFYKAANYLKFNAIEASYVKNKSRNPADYINHLKPDFKGFKGKKRLWFIYDTNNRDPIGDFIDQPAWYHDQKFVPGKSLEQEFSKMGKQKAHYQLNTFNATLFELK</sequence>
<proteinExistence type="predicted"/>